<dbReference type="RefSeq" id="WP_208472392.1">
    <property type="nucleotide sequence ID" value="NZ_JAGFNS010000035.1"/>
</dbReference>
<protein>
    <recommendedName>
        <fullName evidence="3">AAA+ ATPase domain-containing protein</fullName>
    </recommendedName>
</protein>
<comment type="caution">
    <text evidence="1">The sequence shown here is derived from an EMBL/GenBank/DDBJ whole genome shotgun (WGS) entry which is preliminary data.</text>
</comment>
<dbReference type="Proteomes" id="UP000679690">
    <property type="component" value="Unassembled WGS sequence"/>
</dbReference>
<accession>A0ABS3UX96</accession>
<name>A0ABS3UX96_9ACTN</name>
<evidence type="ECO:0000313" key="1">
    <source>
        <dbReference type="EMBL" id="MBO3743209.1"/>
    </source>
</evidence>
<reference evidence="1 2" key="1">
    <citation type="submission" date="2021-03" db="EMBL/GenBank/DDBJ databases">
        <title>Actinoplanes flavus sp. nov., a novel actinomycete isolated from Coconut Palm rhizosphere soil.</title>
        <authorList>
            <person name="Luo X."/>
        </authorList>
    </citation>
    <scope>NUCLEOTIDE SEQUENCE [LARGE SCALE GENOMIC DNA]</scope>
    <source>
        <strain evidence="1 2">NEAU-H7</strain>
    </source>
</reference>
<dbReference type="EMBL" id="JAGFNS010000035">
    <property type="protein sequence ID" value="MBO3743209.1"/>
    <property type="molecule type" value="Genomic_DNA"/>
</dbReference>
<sequence length="493" mass="54978">MNDVREGDIILHYSQGSLRAIGTALGSAESAENPFGTAEWNQDGRLIHVQYQDLSEGIPLGSIPAAVRTRAGGPFTSVGSVQQGYLFKVSNAVLDVLVRKFPEFGAALSWYQPSSPAPTGGEIDLQIAAEEFQRAVEKSGLSFAPESKLVRAFLAGLLAKPFAILTGLSGSGKTQLAMRLGDWFGHDDDGRPRYLVVPVRPDWTGPEALLGYEDALRSAEAKVPVWFVPETLQLILRAIDEPTVPYLLVLDEMNLAHVERYFADFLSGVESRQPILPDLVRRDDDSPWEVRSIPGERLPLPRNLFVIGTVNVDETTYMFSPKVLDRAWTYEFRVDADTLDPDRGRPAPAPTAPQSLIQDLCGLVEDDDWQRRHPYVFRDELVEQLRALHRSLARVGFEFGHRTMFEAVRFAAIYAAMGRADETPSVDDLLDLILMQKILPRLHGSRRRLEPFLVDLSAQARPGAGAIRWPLTYAKIERMLEIVRANQFVSFAE</sequence>
<dbReference type="InterPro" id="IPR027417">
    <property type="entry name" value="P-loop_NTPase"/>
</dbReference>
<proteinExistence type="predicted"/>
<dbReference type="SUPFAM" id="SSF52540">
    <property type="entry name" value="P-loop containing nucleoside triphosphate hydrolases"/>
    <property type="match status" value="1"/>
</dbReference>
<organism evidence="1 2">
    <name type="scientific">Actinoplanes flavus</name>
    <dbReference type="NCBI Taxonomy" id="2820290"/>
    <lineage>
        <taxon>Bacteria</taxon>
        <taxon>Bacillati</taxon>
        <taxon>Actinomycetota</taxon>
        <taxon>Actinomycetes</taxon>
        <taxon>Micromonosporales</taxon>
        <taxon>Micromonosporaceae</taxon>
        <taxon>Actinoplanes</taxon>
    </lineage>
</organism>
<evidence type="ECO:0000313" key="2">
    <source>
        <dbReference type="Proteomes" id="UP000679690"/>
    </source>
</evidence>
<dbReference type="Gene3D" id="3.40.50.300">
    <property type="entry name" value="P-loop containing nucleotide triphosphate hydrolases"/>
    <property type="match status" value="1"/>
</dbReference>
<evidence type="ECO:0008006" key="3">
    <source>
        <dbReference type="Google" id="ProtNLM"/>
    </source>
</evidence>
<keyword evidence="2" id="KW-1185">Reference proteome</keyword>
<gene>
    <name evidence="1" type="ORF">J5X75_37500</name>
</gene>